<comment type="caution">
    <text evidence="3">The sequence shown here is derived from an EMBL/GenBank/DDBJ whole genome shotgun (WGS) entry which is preliminary data.</text>
</comment>
<dbReference type="InterPro" id="IPR002685">
    <property type="entry name" value="Glyco_trans_15"/>
</dbReference>
<dbReference type="GO" id="GO:0006487">
    <property type="term" value="P:protein N-linked glycosylation"/>
    <property type="evidence" value="ECO:0007669"/>
    <property type="project" value="TreeGrafter"/>
</dbReference>
<reference evidence="3" key="1">
    <citation type="submission" date="2020-05" db="EMBL/GenBank/DDBJ databases">
        <title>Mycena genomes resolve the evolution of fungal bioluminescence.</title>
        <authorList>
            <person name="Tsai I.J."/>
        </authorList>
    </citation>
    <scope>NUCLEOTIDE SEQUENCE</scope>
    <source>
        <strain evidence="3">CCC161011</strain>
    </source>
</reference>
<dbReference type="PANTHER" id="PTHR31121:SF6">
    <property type="entry name" value="ALPHA-1,2 MANNOSYLTRANSFERASE KTR1"/>
    <property type="match status" value="1"/>
</dbReference>
<sequence>MMTRTRYVVLTLAIIISLHYILSFSHEGYGRATSFETLAKGWKGAGWSGQQEEKPNGTMERKANAVIVMLARNGDLNGVVKSMTQLEAKFNRKFGYPYVFLNEEEFSNDFKKAVWELTQNKIEFGLIPHDHWFQPDWIDESKARASRKKMEEDHVIYGGSVPYRNMCRFNSGFFFRHPLLDKYRYYWRVEPDVRFFCTLDYDPFLFMQDEKKKYGFTISLPEYTATIPTLWDAVKEFVQLHPEYVVQNNAMGFLSDDEGASYNNCHFWSNFEIGDLDLWRGEAYMKFFEHLDSKGGFYYERWGDAPVHSIGAALFARKDQIHFFDDIGYRHEPFQHCPQAPSHKRGQCECDIEDNFGAFSSYYSSLLSFQIPSIRSSVQPSFLTAVLPALASTRLLVLPPTCRCPRRRPFIVPGQVSPATLLYRSAYPSLLPPVLPHPHLMHETPSTSSFRLSVFHPASFLSVHPRSVLPSIHASTLSVVSLCPCTKLMTFPADREGWSCLNRYDRIFT</sequence>
<dbReference type="Pfam" id="PF01793">
    <property type="entry name" value="Glyco_transf_15"/>
    <property type="match status" value="1"/>
</dbReference>
<evidence type="ECO:0000256" key="1">
    <source>
        <dbReference type="ARBA" id="ARBA00007677"/>
    </source>
</evidence>
<dbReference type="SUPFAM" id="SSF53448">
    <property type="entry name" value="Nucleotide-diphospho-sugar transferases"/>
    <property type="match status" value="1"/>
</dbReference>
<keyword evidence="2 3" id="KW-0808">Transferase</keyword>
<dbReference type="GO" id="GO:0000026">
    <property type="term" value="F:alpha-1,2-mannosyltransferase activity"/>
    <property type="evidence" value="ECO:0007669"/>
    <property type="project" value="TreeGrafter"/>
</dbReference>
<evidence type="ECO:0000256" key="2">
    <source>
        <dbReference type="ARBA" id="ARBA00022679"/>
    </source>
</evidence>
<dbReference type="PANTHER" id="PTHR31121">
    <property type="entry name" value="ALPHA-1,2 MANNOSYLTRANSFERASE KTR1"/>
    <property type="match status" value="1"/>
</dbReference>
<dbReference type="Proteomes" id="UP000620124">
    <property type="component" value="Unassembled WGS sequence"/>
</dbReference>
<protein>
    <submittedName>
        <fullName evidence="3">Glycosyltransferase family 15 protein</fullName>
    </submittedName>
</protein>
<proteinExistence type="inferred from homology"/>
<evidence type="ECO:0000313" key="3">
    <source>
        <dbReference type="EMBL" id="KAF7345653.1"/>
    </source>
</evidence>
<dbReference type="InterPro" id="IPR029044">
    <property type="entry name" value="Nucleotide-diphossugar_trans"/>
</dbReference>
<dbReference type="GO" id="GO:0000032">
    <property type="term" value="P:cell wall mannoprotein biosynthetic process"/>
    <property type="evidence" value="ECO:0007669"/>
    <property type="project" value="TreeGrafter"/>
</dbReference>
<dbReference type="GO" id="GO:0016020">
    <property type="term" value="C:membrane"/>
    <property type="evidence" value="ECO:0007669"/>
    <property type="project" value="InterPro"/>
</dbReference>
<organism evidence="3 4">
    <name type="scientific">Mycena venus</name>
    <dbReference type="NCBI Taxonomy" id="2733690"/>
    <lineage>
        <taxon>Eukaryota</taxon>
        <taxon>Fungi</taxon>
        <taxon>Dikarya</taxon>
        <taxon>Basidiomycota</taxon>
        <taxon>Agaricomycotina</taxon>
        <taxon>Agaricomycetes</taxon>
        <taxon>Agaricomycetidae</taxon>
        <taxon>Agaricales</taxon>
        <taxon>Marasmiineae</taxon>
        <taxon>Mycenaceae</taxon>
        <taxon>Mycena</taxon>
    </lineage>
</organism>
<keyword evidence="4" id="KW-1185">Reference proteome</keyword>
<gene>
    <name evidence="3" type="ORF">MVEN_01584900</name>
</gene>
<dbReference type="GO" id="GO:0005794">
    <property type="term" value="C:Golgi apparatus"/>
    <property type="evidence" value="ECO:0007669"/>
    <property type="project" value="TreeGrafter"/>
</dbReference>
<dbReference type="AlphaFoldDB" id="A0A8H6XQJ9"/>
<evidence type="ECO:0000313" key="4">
    <source>
        <dbReference type="Proteomes" id="UP000620124"/>
    </source>
</evidence>
<dbReference type="FunFam" id="3.90.550.10:FF:000051">
    <property type="entry name" value="Alpha-1,2-mannosyltransferase (Ktr4)"/>
    <property type="match status" value="1"/>
</dbReference>
<dbReference type="OrthoDB" id="439943at2759"/>
<name>A0A8H6XQJ9_9AGAR</name>
<accession>A0A8H6XQJ9</accession>
<comment type="similarity">
    <text evidence="1">Belongs to the glycosyltransferase 15 family.</text>
</comment>
<dbReference type="EMBL" id="JACAZI010000013">
    <property type="protein sequence ID" value="KAF7345653.1"/>
    <property type="molecule type" value="Genomic_DNA"/>
</dbReference>
<dbReference type="Gene3D" id="3.90.550.10">
    <property type="entry name" value="Spore Coat Polysaccharide Biosynthesis Protein SpsA, Chain A"/>
    <property type="match status" value="1"/>
</dbReference>